<comment type="caution">
    <text evidence="2">The sequence shown here is derived from an EMBL/GenBank/DDBJ whole genome shotgun (WGS) entry which is preliminary data.</text>
</comment>
<dbReference type="Pfam" id="PF02458">
    <property type="entry name" value="Transferase"/>
    <property type="match status" value="1"/>
</dbReference>
<proteinExistence type="inferred from homology"/>
<reference evidence="2" key="1">
    <citation type="submission" date="2020-05" db="EMBL/GenBank/DDBJ databases">
        <title>WGS assembly of Panicum virgatum.</title>
        <authorList>
            <person name="Lovell J.T."/>
            <person name="Jenkins J."/>
            <person name="Shu S."/>
            <person name="Juenger T.E."/>
            <person name="Schmutz J."/>
        </authorList>
    </citation>
    <scope>NUCLEOTIDE SEQUENCE</scope>
    <source>
        <strain evidence="2">AP13</strain>
    </source>
</reference>
<dbReference type="InterPro" id="IPR050898">
    <property type="entry name" value="Plant_acyltransferase"/>
</dbReference>
<evidence type="ECO:0000313" key="2">
    <source>
        <dbReference type="EMBL" id="KAG2570909.1"/>
    </source>
</evidence>
<gene>
    <name evidence="2" type="ORF">PVAP13_7KG032700</name>
</gene>
<dbReference type="Gene3D" id="3.30.559.10">
    <property type="entry name" value="Chloramphenicol acetyltransferase-like domain"/>
    <property type="match status" value="2"/>
</dbReference>
<dbReference type="OrthoDB" id="632962at2759"/>
<accession>A0A8T0QDJ7</accession>
<dbReference type="GO" id="GO:0016747">
    <property type="term" value="F:acyltransferase activity, transferring groups other than amino-acyl groups"/>
    <property type="evidence" value="ECO:0007669"/>
    <property type="project" value="UniProtKB-ARBA"/>
</dbReference>
<dbReference type="PANTHER" id="PTHR31147:SF30">
    <property type="entry name" value="10-DEACETYLBACCATIN III 10-O-ACETYLTRANSFERASE"/>
    <property type="match status" value="1"/>
</dbReference>
<keyword evidence="3" id="KW-1185">Reference proteome</keyword>
<evidence type="ECO:0000313" key="3">
    <source>
        <dbReference type="Proteomes" id="UP000823388"/>
    </source>
</evidence>
<dbReference type="AlphaFoldDB" id="A0A8T0QDJ7"/>
<name>A0A8T0QDJ7_PANVG</name>
<sequence length="440" mass="47216">MYTPHRLSRMAMSSRVTKSLPFLVAPSEATPAGTLRLTSMDGALASLPMAPLFVFEHPIDQPAETLRQALSRAPVPYYPVAGRLTAGAHGQSIACTGEGVVFVGASARCTLRDARLSDQRPAIPVEDLTVTYAGLYNKDPPLLLMQVTEFSCGGFALGVTWNHVVADGVGMAQFLQAVGEFAQGFSSPSVEPVRVDNLLPELPPPIITMTKSMVSSKHTDFPSSYITMPMSFVNRIKDEFRRSSGPQGDQKKAAAAATCTAFDVFTAAIWRSRARATIADAASKDAPTALAFTVNLRKQAGAKDGYYGNVFAFGLAAATLREVADGDILDLVRLIRDAKARVSYTFTDGAAYIGDEMGGRLQGLEVYDTLYVTSWWNLGLDDVDFGGGGPARVMGNMERLVVPGCILCGRKDKADGVAAMAFCVKQEHAEAFHEELGRLK</sequence>
<protein>
    <submittedName>
        <fullName evidence="2">Uncharacterized protein</fullName>
    </submittedName>
</protein>
<dbReference type="EMBL" id="CM029049">
    <property type="protein sequence ID" value="KAG2570909.1"/>
    <property type="molecule type" value="Genomic_DNA"/>
</dbReference>
<dbReference type="InterPro" id="IPR023213">
    <property type="entry name" value="CAT-like_dom_sf"/>
</dbReference>
<comment type="similarity">
    <text evidence="1">Belongs to the plant acyltransferase family.</text>
</comment>
<organism evidence="2 3">
    <name type="scientific">Panicum virgatum</name>
    <name type="common">Blackwell switchgrass</name>
    <dbReference type="NCBI Taxonomy" id="38727"/>
    <lineage>
        <taxon>Eukaryota</taxon>
        <taxon>Viridiplantae</taxon>
        <taxon>Streptophyta</taxon>
        <taxon>Embryophyta</taxon>
        <taxon>Tracheophyta</taxon>
        <taxon>Spermatophyta</taxon>
        <taxon>Magnoliopsida</taxon>
        <taxon>Liliopsida</taxon>
        <taxon>Poales</taxon>
        <taxon>Poaceae</taxon>
        <taxon>PACMAD clade</taxon>
        <taxon>Panicoideae</taxon>
        <taxon>Panicodae</taxon>
        <taxon>Paniceae</taxon>
        <taxon>Panicinae</taxon>
        <taxon>Panicum</taxon>
        <taxon>Panicum sect. Hiantes</taxon>
    </lineage>
</organism>
<evidence type="ECO:0000256" key="1">
    <source>
        <dbReference type="ARBA" id="ARBA00009861"/>
    </source>
</evidence>
<dbReference type="PANTHER" id="PTHR31147">
    <property type="entry name" value="ACYL TRANSFERASE 4"/>
    <property type="match status" value="1"/>
</dbReference>
<dbReference type="Proteomes" id="UP000823388">
    <property type="component" value="Chromosome 7K"/>
</dbReference>